<dbReference type="RefSeq" id="WP_110525573.1">
    <property type="nucleotide sequence ID" value="NZ_QKOE01000009.1"/>
</dbReference>
<protein>
    <submittedName>
        <fullName evidence="1">Uncharacterized protein</fullName>
    </submittedName>
</protein>
<sequence>MSDLIKAMALCVDEDHWDIIVDQDGLRAAATYGDDRETRRLLAERIVLCWEACRGLTNDQIAAGIRALEVE</sequence>
<dbReference type="AlphaFoldDB" id="A0A323UVW1"/>
<comment type="caution">
    <text evidence="1">The sequence shown here is derived from an EMBL/GenBank/DDBJ whole genome shotgun (WGS) entry which is preliminary data.</text>
</comment>
<organism evidence="1 2">
    <name type="scientific">Parazoarcus communis SWub3 = DSM 12120</name>
    <dbReference type="NCBI Taxonomy" id="1121029"/>
    <lineage>
        <taxon>Bacteria</taxon>
        <taxon>Pseudomonadati</taxon>
        <taxon>Pseudomonadota</taxon>
        <taxon>Betaproteobacteria</taxon>
        <taxon>Rhodocyclales</taxon>
        <taxon>Zoogloeaceae</taxon>
        <taxon>Parazoarcus</taxon>
    </lineage>
</organism>
<evidence type="ECO:0000313" key="1">
    <source>
        <dbReference type="EMBL" id="PZA16103.1"/>
    </source>
</evidence>
<accession>A0A323UVW1</accession>
<name>A0A323UVW1_9RHOO</name>
<reference evidence="1 2" key="1">
    <citation type="submission" date="2018-06" db="EMBL/GenBank/DDBJ databases">
        <title>Azoarcus communis strain SWub3 genome.</title>
        <authorList>
            <person name="Zorraquino Salvo V."/>
            <person name="Toubiana D."/>
            <person name="Blumwald E."/>
        </authorList>
    </citation>
    <scope>NUCLEOTIDE SEQUENCE [LARGE SCALE GENOMIC DNA]</scope>
    <source>
        <strain evidence="1 2">SWub3</strain>
    </source>
</reference>
<dbReference type="Proteomes" id="UP000248259">
    <property type="component" value="Unassembled WGS sequence"/>
</dbReference>
<keyword evidence="2" id="KW-1185">Reference proteome</keyword>
<gene>
    <name evidence="1" type="ORF">DNK49_13925</name>
</gene>
<evidence type="ECO:0000313" key="2">
    <source>
        <dbReference type="Proteomes" id="UP000248259"/>
    </source>
</evidence>
<dbReference type="EMBL" id="QKOE01000009">
    <property type="protein sequence ID" value="PZA16103.1"/>
    <property type="molecule type" value="Genomic_DNA"/>
</dbReference>
<proteinExistence type="predicted"/>